<comment type="caution">
    <text evidence="5">The sequence shown here is derived from an EMBL/GenBank/DDBJ whole genome shotgun (WGS) entry which is preliminary data.</text>
</comment>
<name>A0ABQ4A157_9ACTN</name>
<dbReference type="Gene3D" id="2.60.40.1220">
    <property type="match status" value="1"/>
</dbReference>
<evidence type="ECO:0000313" key="6">
    <source>
        <dbReference type="Proteomes" id="UP000603200"/>
    </source>
</evidence>
<dbReference type="EMBL" id="BOMN01000111">
    <property type="protein sequence ID" value="GIE24587.1"/>
    <property type="molecule type" value="Genomic_DNA"/>
</dbReference>
<proteinExistence type="predicted"/>
<dbReference type="Proteomes" id="UP000603200">
    <property type="component" value="Unassembled WGS sequence"/>
</dbReference>
<keyword evidence="6" id="KW-1185">Reference proteome</keyword>
<feature type="domain" description="CopC" evidence="4">
    <location>
        <begin position="37"/>
        <end position="127"/>
    </location>
</feature>
<evidence type="ECO:0000256" key="3">
    <source>
        <dbReference type="SAM" id="Phobius"/>
    </source>
</evidence>
<keyword evidence="2" id="KW-0186">Copper</keyword>
<dbReference type="InterPro" id="IPR014755">
    <property type="entry name" value="Cu-Rt/internalin_Ig-like"/>
</dbReference>
<sequence length="179" mass="18181">MPVEGRRRQVAAMAVAGGAVLIALLVTRSGTQDPGRLLGGTPADGDRLVQAPAAVELTFSGPVDPAQAHLVVRQDAAGQPASQESPRVDGAVVRGTVPARGNGTYRIGYHVVLRSGQVVTGVTAFTVGTGSAPVPRGPDRADVAAHDHLGSGPGSVLVLAAGGLLALLVLPLVFRRRVR</sequence>
<evidence type="ECO:0000259" key="4">
    <source>
        <dbReference type="Pfam" id="PF04234"/>
    </source>
</evidence>
<dbReference type="RefSeq" id="WP_203841592.1">
    <property type="nucleotide sequence ID" value="NZ_BAAATV010000019.1"/>
</dbReference>
<keyword evidence="1" id="KW-0732">Signal</keyword>
<organism evidence="5 6">
    <name type="scientific">Winogradskya humida</name>
    <dbReference type="NCBI Taxonomy" id="113566"/>
    <lineage>
        <taxon>Bacteria</taxon>
        <taxon>Bacillati</taxon>
        <taxon>Actinomycetota</taxon>
        <taxon>Actinomycetes</taxon>
        <taxon>Micromonosporales</taxon>
        <taxon>Micromonosporaceae</taxon>
        <taxon>Winogradskya</taxon>
    </lineage>
</organism>
<protein>
    <recommendedName>
        <fullName evidence="4">CopC domain-containing protein</fullName>
    </recommendedName>
</protein>
<gene>
    <name evidence="5" type="ORF">Ahu01nite_076890</name>
</gene>
<evidence type="ECO:0000313" key="5">
    <source>
        <dbReference type="EMBL" id="GIE24587.1"/>
    </source>
</evidence>
<evidence type="ECO:0000256" key="2">
    <source>
        <dbReference type="ARBA" id="ARBA00023008"/>
    </source>
</evidence>
<keyword evidence="3" id="KW-0812">Transmembrane</keyword>
<dbReference type="InterPro" id="IPR014756">
    <property type="entry name" value="Ig_E-set"/>
</dbReference>
<reference evidence="5 6" key="1">
    <citation type="submission" date="2021-01" db="EMBL/GenBank/DDBJ databases">
        <title>Whole genome shotgun sequence of Actinoplanes humidus NBRC 14915.</title>
        <authorList>
            <person name="Komaki H."/>
            <person name="Tamura T."/>
        </authorList>
    </citation>
    <scope>NUCLEOTIDE SEQUENCE [LARGE SCALE GENOMIC DNA]</scope>
    <source>
        <strain evidence="5 6">NBRC 14915</strain>
    </source>
</reference>
<feature type="transmembrane region" description="Helical" evidence="3">
    <location>
        <begin position="156"/>
        <end position="174"/>
    </location>
</feature>
<dbReference type="Pfam" id="PF04234">
    <property type="entry name" value="CopC"/>
    <property type="match status" value="1"/>
</dbReference>
<dbReference type="InterPro" id="IPR007348">
    <property type="entry name" value="CopC_dom"/>
</dbReference>
<keyword evidence="3" id="KW-1133">Transmembrane helix</keyword>
<dbReference type="SUPFAM" id="SSF81296">
    <property type="entry name" value="E set domains"/>
    <property type="match status" value="1"/>
</dbReference>
<evidence type="ECO:0000256" key="1">
    <source>
        <dbReference type="ARBA" id="ARBA00022729"/>
    </source>
</evidence>
<keyword evidence="3" id="KW-0472">Membrane</keyword>
<accession>A0ABQ4A157</accession>